<dbReference type="InterPro" id="IPR011611">
    <property type="entry name" value="PfkB_dom"/>
</dbReference>
<evidence type="ECO:0000259" key="3">
    <source>
        <dbReference type="Pfam" id="PF00294"/>
    </source>
</evidence>
<gene>
    <name evidence="4" type="ORF">A2531_01180</name>
</gene>
<dbReference type="EMBL" id="MFGO01000034">
    <property type="protein sequence ID" value="OGF40192.1"/>
    <property type="molecule type" value="Genomic_DNA"/>
</dbReference>
<protein>
    <recommendedName>
        <fullName evidence="3">Carbohydrate kinase PfkB domain-containing protein</fullName>
    </recommendedName>
</protein>
<dbReference type="PANTHER" id="PTHR10584:SF166">
    <property type="entry name" value="RIBOKINASE"/>
    <property type="match status" value="1"/>
</dbReference>
<keyword evidence="1" id="KW-0808">Transferase</keyword>
<accession>A0A1F5TMK6</accession>
<dbReference type="Pfam" id="PF00294">
    <property type="entry name" value="PfkB"/>
    <property type="match status" value="1"/>
</dbReference>
<dbReference type="SUPFAM" id="SSF53613">
    <property type="entry name" value="Ribokinase-like"/>
    <property type="match status" value="1"/>
</dbReference>
<name>A0A1F5TMK6_9BACT</name>
<dbReference type="GO" id="GO:0016301">
    <property type="term" value="F:kinase activity"/>
    <property type="evidence" value="ECO:0007669"/>
    <property type="project" value="UniProtKB-KW"/>
</dbReference>
<dbReference type="PROSITE" id="PS00584">
    <property type="entry name" value="PFKB_KINASES_2"/>
    <property type="match status" value="1"/>
</dbReference>
<dbReference type="CDD" id="cd01942">
    <property type="entry name" value="ribokinase_group_A"/>
    <property type="match status" value="1"/>
</dbReference>
<dbReference type="PANTHER" id="PTHR10584">
    <property type="entry name" value="SUGAR KINASE"/>
    <property type="match status" value="1"/>
</dbReference>
<dbReference type="InterPro" id="IPR029056">
    <property type="entry name" value="Ribokinase-like"/>
</dbReference>
<dbReference type="InterPro" id="IPR002173">
    <property type="entry name" value="Carboh/pur_kinase_PfkB_CS"/>
</dbReference>
<dbReference type="Gene3D" id="3.40.1190.20">
    <property type="match status" value="1"/>
</dbReference>
<feature type="domain" description="Carbohydrate kinase PfkB" evidence="3">
    <location>
        <begin position="22"/>
        <end position="292"/>
    </location>
</feature>
<evidence type="ECO:0000313" key="5">
    <source>
        <dbReference type="Proteomes" id="UP000177579"/>
    </source>
</evidence>
<sequence length="308" mass="34595">MKGKIVVAGSVAYDRINNLSAAFEEKILPDKIHKLNVAFGVRSVKEDFGGTGGNIAYNLSLLGFKPILLGCVGYDFQKYEEWLNKSNVDISKLGRFFDCVTAVANINTDRNNNQITFFFHGSRDVQYCDILRDVKNVELMIISPDYYPRMMRYVELCQELGVSYIFDPGQAVGSMNRDDLKKAISGSRMLICNEYEYFVIMREIGGNLKSLLSMTDIFVCTKGSHGSEIATKDRVFILPCAKVDKVLDPTGAGDAYRAGFIKGLIEGWDLSRTGRFAGVASAYAVEQYGTQNHHFSMKEIKERYKNSY</sequence>
<organism evidence="4 5">
    <name type="scientific">Candidatus Falkowbacteria bacterium RIFOXYD2_FULL_34_120</name>
    <dbReference type="NCBI Taxonomy" id="1798007"/>
    <lineage>
        <taxon>Bacteria</taxon>
        <taxon>Candidatus Falkowiibacteriota</taxon>
    </lineage>
</organism>
<evidence type="ECO:0000313" key="4">
    <source>
        <dbReference type="EMBL" id="OGF40192.1"/>
    </source>
</evidence>
<reference evidence="4 5" key="1">
    <citation type="journal article" date="2016" name="Nat. Commun.">
        <title>Thousands of microbial genomes shed light on interconnected biogeochemical processes in an aquifer system.</title>
        <authorList>
            <person name="Anantharaman K."/>
            <person name="Brown C.T."/>
            <person name="Hug L.A."/>
            <person name="Sharon I."/>
            <person name="Castelle C.J."/>
            <person name="Probst A.J."/>
            <person name="Thomas B.C."/>
            <person name="Singh A."/>
            <person name="Wilkins M.J."/>
            <person name="Karaoz U."/>
            <person name="Brodie E.L."/>
            <person name="Williams K.H."/>
            <person name="Hubbard S.S."/>
            <person name="Banfield J.F."/>
        </authorList>
    </citation>
    <scope>NUCLEOTIDE SEQUENCE [LARGE SCALE GENOMIC DNA]</scope>
</reference>
<dbReference type="AlphaFoldDB" id="A0A1F5TMK6"/>
<dbReference type="Proteomes" id="UP000177579">
    <property type="component" value="Unassembled WGS sequence"/>
</dbReference>
<proteinExistence type="predicted"/>
<evidence type="ECO:0000256" key="2">
    <source>
        <dbReference type="ARBA" id="ARBA00022777"/>
    </source>
</evidence>
<comment type="caution">
    <text evidence="4">The sequence shown here is derived from an EMBL/GenBank/DDBJ whole genome shotgun (WGS) entry which is preliminary data.</text>
</comment>
<dbReference type="PROSITE" id="PS00583">
    <property type="entry name" value="PFKB_KINASES_1"/>
    <property type="match status" value="1"/>
</dbReference>
<keyword evidence="2" id="KW-0418">Kinase</keyword>
<evidence type="ECO:0000256" key="1">
    <source>
        <dbReference type="ARBA" id="ARBA00022679"/>
    </source>
</evidence>